<reference evidence="1" key="1">
    <citation type="submission" date="2022-10" db="EMBL/GenBank/DDBJ databases">
        <title>The complete genomes of actinobacterial strains from the NBC collection.</title>
        <authorList>
            <person name="Joergensen T.S."/>
            <person name="Alvarez Arevalo M."/>
            <person name="Sterndorff E.B."/>
            <person name="Faurdal D."/>
            <person name="Vuksanovic O."/>
            <person name="Mourched A.-S."/>
            <person name="Charusanti P."/>
            <person name="Shaw S."/>
            <person name="Blin K."/>
            <person name="Weber T."/>
        </authorList>
    </citation>
    <scope>NUCLEOTIDE SEQUENCE</scope>
    <source>
        <strain evidence="1">NBC_01432</strain>
    </source>
</reference>
<sequence>MLTRITPDAVIEAFGLTSITYFPQAVPGRLHGPTADFLATVGLPANKFFGPRLDLDDGSTQRLRFGPSMKASFERTGSELLPEAETWEQLGDFIYATVALDPRDGRIYAFPEGEVDYQLMHKDVSSLVHALIVLNRGRVDFRKLGPDNDEQRAQIVDRMTQEITAVDPAPFTGEEGEWEILFDQIGLNMWR</sequence>
<protein>
    <submittedName>
        <fullName evidence="1">SUKH-4 family immunity protein</fullName>
    </submittedName>
</protein>
<dbReference type="InterPro" id="IPR025851">
    <property type="entry name" value="SUKH-4"/>
</dbReference>
<dbReference type="EMBL" id="CP109495">
    <property type="protein sequence ID" value="WUX54401.1"/>
    <property type="molecule type" value="Genomic_DNA"/>
</dbReference>
<evidence type="ECO:0000313" key="2">
    <source>
        <dbReference type="Proteomes" id="UP001432209"/>
    </source>
</evidence>
<dbReference type="Proteomes" id="UP001432209">
    <property type="component" value="Chromosome"/>
</dbReference>
<dbReference type="Pfam" id="PF14435">
    <property type="entry name" value="SUKH-4"/>
    <property type="match status" value="1"/>
</dbReference>
<proteinExistence type="predicted"/>
<gene>
    <name evidence="1" type="ORF">OG442_24195</name>
</gene>
<evidence type="ECO:0000313" key="1">
    <source>
        <dbReference type="EMBL" id="WUX54401.1"/>
    </source>
</evidence>
<name>A0ABZ2A6Y8_STRNV</name>
<accession>A0ABZ2A6Y8</accession>
<keyword evidence="2" id="KW-1185">Reference proteome</keyword>
<organism evidence="1 2">
    <name type="scientific">Streptomyces niveus</name>
    <name type="common">Streptomyces spheroides</name>
    <dbReference type="NCBI Taxonomy" id="193462"/>
    <lineage>
        <taxon>Bacteria</taxon>
        <taxon>Bacillati</taxon>
        <taxon>Actinomycetota</taxon>
        <taxon>Actinomycetes</taxon>
        <taxon>Kitasatosporales</taxon>
        <taxon>Streptomycetaceae</taxon>
        <taxon>Streptomyces</taxon>
    </lineage>
</organism>
<dbReference type="RefSeq" id="WP_329078008.1">
    <property type="nucleotide sequence ID" value="NZ_CP109495.1"/>
</dbReference>